<dbReference type="PIRSF" id="PIRSF036979">
    <property type="entry name" value="Arginase"/>
    <property type="match status" value="1"/>
</dbReference>
<comment type="cofactor">
    <cofactor evidence="13">
        <name>Mn(2+)</name>
        <dbReference type="ChEBI" id="CHEBI:29035"/>
    </cofactor>
    <text evidence="13">Binds 2 manganese ions per subunit.</text>
</comment>
<comment type="catalytic activity">
    <reaction evidence="8">
        <text>agmatine + H2O = urea + putrescine</text>
        <dbReference type="Rhea" id="RHEA:13929"/>
        <dbReference type="ChEBI" id="CHEBI:15377"/>
        <dbReference type="ChEBI" id="CHEBI:16199"/>
        <dbReference type="ChEBI" id="CHEBI:58145"/>
        <dbReference type="ChEBI" id="CHEBI:326268"/>
        <dbReference type="EC" id="3.5.3.11"/>
    </reaction>
</comment>
<evidence type="ECO:0000256" key="13">
    <source>
        <dbReference type="PIRSR" id="PIRSR036979-1"/>
    </source>
</evidence>
<organism evidence="15 16">
    <name type="scientific">Neptuniibacter caesariensis</name>
    <dbReference type="NCBI Taxonomy" id="207954"/>
    <lineage>
        <taxon>Bacteria</taxon>
        <taxon>Pseudomonadati</taxon>
        <taxon>Pseudomonadota</taxon>
        <taxon>Gammaproteobacteria</taxon>
        <taxon>Oceanospirillales</taxon>
        <taxon>Oceanospirillaceae</taxon>
        <taxon>Neptuniibacter</taxon>
    </lineage>
</organism>
<dbReference type="PANTHER" id="PTHR11358">
    <property type="entry name" value="ARGINASE/AGMATINASE"/>
    <property type="match status" value="1"/>
</dbReference>
<dbReference type="NCBIfam" id="TIGR01230">
    <property type="entry name" value="agmatinase"/>
    <property type="match status" value="1"/>
</dbReference>
<dbReference type="InterPro" id="IPR005925">
    <property type="entry name" value="Agmatinase-rel"/>
</dbReference>
<evidence type="ECO:0000256" key="2">
    <source>
        <dbReference type="ARBA" id="ARBA00022723"/>
    </source>
</evidence>
<dbReference type="Pfam" id="PF00491">
    <property type="entry name" value="Arginase"/>
    <property type="match status" value="1"/>
</dbReference>
<dbReference type="GO" id="GO:0033389">
    <property type="term" value="P:putrescine biosynthetic process from arginine, via agmatine"/>
    <property type="evidence" value="ECO:0007669"/>
    <property type="project" value="TreeGrafter"/>
</dbReference>
<dbReference type="SUPFAM" id="SSF52768">
    <property type="entry name" value="Arginase/deacetylase"/>
    <property type="match status" value="1"/>
</dbReference>
<feature type="binding site" evidence="13">
    <location>
        <position position="239"/>
    </location>
    <ligand>
        <name>Mn(2+)</name>
        <dbReference type="ChEBI" id="CHEBI:29035"/>
        <label>1</label>
    </ligand>
</feature>
<feature type="binding site" evidence="13">
    <location>
        <position position="132"/>
    </location>
    <ligand>
        <name>Mn(2+)</name>
        <dbReference type="ChEBI" id="CHEBI:29035"/>
        <label>1</label>
    </ligand>
</feature>
<dbReference type="AlphaFoldDB" id="A0A7U8C2I8"/>
<evidence type="ECO:0000256" key="7">
    <source>
        <dbReference type="ARBA" id="ARBA00023211"/>
    </source>
</evidence>
<evidence type="ECO:0000256" key="11">
    <source>
        <dbReference type="ARBA" id="ARBA00067513"/>
    </source>
</evidence>
<dbReference type="InterPro" id="IPR020855">
    <property type="entry name" value="Ureohydrolase_Mn_BS"/>
</dbReference>
<protein>
    <recommendedName>
        <fullName evidence="11">Agmatinase</fullName>
        <ecNumber evidence="10">3.5.3.11</ecNumber>
    </recommendedName>
    <alternativeName>
        <fullName evidence="12">Agmatine ureohydrolase</fullName>
    </alternativeName>
</protein>
<comment type="caution">
    <text evidence="15">The sequence shown here is derived from an EMBL/GenBank/DDBJ whole genome shotgun (WGS) entry which is preliminary data.</text>
</comment>
<keyword evidence="4" id="KW-0661">Putrescine biosynthesis</keyword>
<evidence type="ECO:0000256" key="8">
    <source>
        <dbReference type="ARBA" id="ARBA00050304"/>
    </source>
</evidence>
<keyword evidence="7 13" id="KW-0464">Manganese</keyword>
<feature type="binding site" evidence="13">
    <location>
        <position position="155"/>
    </location>
    <ligand>
        <name>Mn(2+)</name>
        <dbReference type="ChEBI" id="CHEBI:29035"/>
        <label>1</label>
    </ligand>
</feature>
<dbReference type="PROSITE" id="PS01053">
    <property type="entry name" value="ARGINASE_1"/>
    <property type="match status" value="1"/>
</dbReference>
<keyword evidence="6" id="KW-0620">Polyamine biosynthesis</keyword>
<evidence type="ECO:0000256" key="14">
    <source>
        <dbReference type="RuleBase" id="RU003684"/>
    </source>
</evidence>
<reference evidence="15 16" key="1">
    <citation type="submission" date="2006-02" db="EMBL/GenBank/DDBJ databases">
        <authorList>
            <person name="Pinhassi J."/>
            <person name="Pedros-Alio C."/>
            <person name="Ferriera S."/>
            <person name="Johnson J."/>
            <person name="Kravitz S."/>
            <person name="Halpern A."/>
            <person name="Remington K."/>
            <person name="Beeson K."/>
            <person name="Tran B."/>
            <person name="Rogers Y.-H."/>
            <person name="Friedman R."/>
            <person name="Venter J.C."/>
        </authorList>
    </citation>
    <scope>NUCLEOTIDE SEQUENCE [LARGE SCALE GENOMIC DNA]</scope>
    <source>
        <strain evidence="15 16">MED92</strain>
    </source>
</reference>
<evidence type="ECO:0000313" key="15">
    <source>
        <dbReference type="EMBL" id="EAR60303.1"/>
    </source>
</evidence>
<feature type="binding site" evidence="13">
    <location>
        <position position="237"/>
    </location>
    <ligand>
        <name>Mn(2+)</name>
        <dbReference type="ChEBI" id="CHEBI:29035"/>
        <label>1</label>
    </ligand>
</feature>
<evidence type="ECO:0000256" key="3">
    <source>
        <dbReference type="ARBA" id="ARBA00022801"/>
    </source>
</evidence>
<evidence type="ECO:0000256" key="1">
    <source>
        <dbReference type="ARBA" id="ARBA00009227"/>
    </source>
</evidence>
<feature type="binding site" evidence="13">
    <location>
        <position position="157"/>
    </location>
    <ligand>
        <name>Mn(2+)</name>
        <dbReference type="ChEBI" id="CHEBI:29035"/>
        <label>1</label>
    </ligand>
</feature>
<sequence length="320" mass="34335">MTDTNQNTTVADADMPLYGALGMTFMQFPLLQNLQSSTAEVVVSGVPYDMSTSGRSGARFGPEGVRAASANLVWEGARWPWNFALDDHLKVEDAGNVLFKHGEPQTLVDNLEAHISNIMEADKTALTFGGDHFITLPVLRAYAKKHGPLAIIHFDAHTDTYSGGTKYDHGTLFHHAVEEGLVDTEHSLQIGIRTAYETDGHPFEVLDAAWVNGNGPEATLERIKQRVGDKKVYVSFDIDGLDPSVAPGTGTPVSAGLSIDTALKVIRGLRGLNLIGMDVVEVAPAYDHADITSLAGATLALEYLYVLAANKGAGGDYLSR</sequence>
<dbReference type="PANTHER" id="PTHR11358:SF26">
    <property type="entry name" value="GUANIDINO ACID HYDROLASE, MITOCHONDRIAL"/>
    <property type="match status" value="1"/>
</dbReference>
<name>A0A7U8C2I8_NEPCE</name>
<evidence type="ECO:0000256" key="4">
    <source>
        <dbReference type="ARBA" id="ARBA00023023"/>
    </source>
</evidence>
<evidence type="ECO:0000256" key="9">
    <source>
        <dbReference type="ARBA" id="ARBA00054406"/>
    </source>
</evidence>
<keyword evidence="5" id="KW-0745">Spermidine biosynthesis</keyword>
<feature type="binding site" evidence="13">
    <location>
        <position position="159"/>
    </location>
    <ligand>
        <name>Mn(2+)</name>
        <dbReference type="ChEBI" id="CHEBI:29035"/>
        <label>1</label>
    </ligand>
</feature>
<dbReference type="GO" id="GO:0046872">
    <property type="term" value="F:metal ion binding"/>
    <property type="evidence" value="ECO:0007669"/>
    <property type="project" value="UniProtKB-KW"/>
</dbReference>
<dbReference type="Gene3D" id="3.40.800.10">
    <property type="entry name" value="Ureohydrolase domain"/>
    <property type="match status" value="1"/>
</dbReference>
<comment type="function">
    <text evidence="9">Catalyzes the formation of putrescine from agmatine.</text>
</comment>
<dbReference type="Proteomes" id="UP000002171">
    <property type="component" value="Unassembled WGS sequence"/>
</dbReference>
<keyword evidence="3 14" id="KW-0378">Hydrolase</keyword>
<keyword evidence="16" id="KW-1185">Reference proteome</keyword>
<evidence type="ECO:0000256" key="10">
    <source>
        <dbReference type="ARBA" id="ARBA00066392"/>
    </source>
</evidence>
<dbReference type="EMBL" id="AAOW01000020">
    <property type="protein sequence ID" value="EAR60303.1"/>
    <property type="molecule type" value="Genomic_DNA"/>
</dbReference>
<dbReference type="EC" id="3.5.3.11" evidence="10"/>
<dbReference type="PROSITE" id="PS51409">
    <property type="entry name" value="ARGINASE_2"/>
    <property type="match status" value="1"/>
</dbReference>
<evidence type="ECO:0000313" key="16">
    <source>
        <dbReference type="Proteomes" id="UP000002171"/>
    </source>
</evidence>
<proteinExistence type="inferred from homology"/>
<dbReference type="CDD" id="cd11592">
    <property type="entry name" value="Agmatinase_PAH"/>
    <property type="match status" value="1"/>
</dbReference>
<accession>A0A7U8C2I8</accession>
<keyword evidence="2 13" id="KW-0479">Metal-binding</keyword>
<evidence type="ECO:0000256" key="12">
    <source>
        <dbReference type="ARBA" id="ARBA00082423"/>
    </source>
</evidence>
<dbReference type="GO" id="GO:0008295">
    <property type="term" value="P:spermidine biosynthetic process"/>
    <property type="evidence" value="ECO:0007669"/>
    <property type="project" value="UniProtKB-KW"/>
</dbReference>
<dbReference type="FunFam" id="3.40.800.10:FF:000001">
    <property type="entry name" value="Agmatinase"/>
    <property type="match status" value="1"/>
</dbReference>
<gene>
    <name evidence="15" type="ORF">MED92_02519</name>
</gene>
<comment type="similarity">
    <text evidence="1">Belongs to the arginase family. Agmatinase subfamily.</text>
</comment>
<dbReference type="NCBIfam" id="NF002564">
    <property type="entry name" value="PRK02190.1"/>
    <property type="match status" value="1"/>
</dbReference>
<evidence type="ECO:0000256" key="5">
    <source>
        <dbReference type="ARBA" id="ARBA00023066"/>
    </source>
</evidence>
<dbReference type="InterPro" id="IPR023696">
    <property type="entry name" value="Ureohydrolase_dom_sf"/>
</dbReference>
<evidence type="ECO:0000256" key="6">
    <source>
        <dbReference type="ARBA" id="ARBA00023115"/>
    </source>
</evidence>
<dbReference type="GO" id="GO:0008783">
    <property type="term" value="F:agmatinase activity"/>
    <property type="evidence" value="ECO:0007669"/>
    <property type="project" value="UniProtKB-EC"/>
</dbReference>
<dbReference type="InterPro" id="IPR006035">
    <property type="entry name" value="Ureohydrolase"/>
</dbReference>